<keyword evidence="2" id="KW-1185">Reference proteome</keyword>
<proteinExistence type="predicted"/>
<protein>
    <recommendedName>
        <fullName evidence="3">MACPF domain-containing protein</fullName>
    </recommendedName>
</protein>
<evidence type="ECO:0000313" key="2">
    <source>
        <dbReference type="Proteomes" id="UP000287972"/>
    </source>
</evidence>
<dbReference type="EMBL" id="NKCL01000697">
    <property type="protein sequence ID" value="RSL55032.1"/>
    <property type="molecule type" value="Genomic_DNA"/>
</dbReference>
<dbReference type="Proteomes" id="UP000287972">
    <property type="component" value="Unassembled WGS sequence"/>
</dbReference>
<name>A0A428PPK1_9HYPO</name>
<evidence type="ECO:0008006" key="3">
    <source>
        <dbReference type="Google" id="ProtNLM"/>
    </source>
</evidence>
<dbReference type="AlphaFoldDB" id="A0A428PPK1"/>
<sequence>MAASQVKFQIAISGPDSTIFPSFPSNELADGNVETITLSNIRSKCNISTKLFFTVDGKTRIDDQTSLMYYMTLTAEGQKILKPDAKPAPPAAPLVVPPAAVGGAAAQAQAQAQAPPPAPGIPTFQIKVTDSTPTAPGPLALPAENATLAKLLEQASKAKFLQRGALPAFANTDLTALSQNYAGLVTTTKYSEPAELKESDWDVVLRNTRAFHGYYFDYKKGILAKAPKPAFRLRGIPKPGVPAKGTESQMTYNPPVPPFYIDDASTVKVTEMNHQTSKLLVKEGFNSLAVGGSIGGPSKLPISISAAFDEEHSFANQKKNTTNVDSLAITYNFPRVVIELDSECLELTPECASEARNLVNQSGVDRFTRRYGNAFATSFTLGGYLYSTRSVSETEMANLEQVKDQARKAAGLSIQTPKVSGSFGVASTTGTGKEEGSAVLHQEARLTWDACGGDTLLASNPAAWQQRVIQLFSLIKDLDVVAYDNLMDPSTKTHTGKDPVKDREYNEKIRMYIIQEILDNPDTSELLRRLREYYHSNKYDASPALDEFNAFMAANYPDSHAGKIEPGFKWDGLSVAQRAYFGVFMASKGQLTL</sequence>
<reference evidence="1 2" key="1">
    <citation type="submission" date="2017-06" db="EMBL/GenBank/DDBJ databases">
        <title>Comparative genomic analysis of Ambrosia Fusariam Clade fungi.</title>
        <authorList>
            <person name="Stajich J.E."/>
            <person name="Carrillo J."/>
            <person name="Kijimoto T."/>
            <person name="Eskalen A."/>
            <person name="O'Donnell K."/>
            <person name="Kasson M."/>
        </authorList>
    </citation>
    <scope>NUCLEOTIDE SEQUENCE [LARGE SCALE GENOMIC DNA]</scope>
    <source>
        <strain evidence="1 2">NRRL62606</strain>
    </source>
</reference>
<organism evidence="1 2">
    <name type="scientific">Fusarium floridanum</name>
    <dbReference type="NCBI Taxonomy" id="1325733"/>
    <lineage>
        <taxon>Eukaryota</taxon>
        <taxon>Fungi</taxon>
        <taxon>Dikarya</taxon>
        <taxon>Ascomycota</taxon>
        <taxon>Pezizomycotina</taxon>
        <taxon>Sordariomycetes</taxon>
        <taxon>Hypocreomycetidae</taxon>
        <taxon>Hypocreales</taxon>
        <taxon>Nectriaceae</taxon>
        <taxon>Fusarium</taxon>
        <taxon>Fusarium solani species complex</taxon>
    </lineage>
</organism>
<accession>A0A428PPK1</accession>
<gene>
    <name evidence="1" type="ORF">CEP51_014612</name>
</gene>
<evidence type="ECO:0000313" key="1">
    <source>
        <dbReference type="EMBL" id="RSL55032.1"/>
    </source>
</evidence>
<comment type="caution">
    <text evidence="1">The sequence shown here is derived from an EMBL/GenBank/DDBJ whole genome shotgun (WGS) entry which is preliminary data.</text>
</comment>